<dbReference type="InterPro" id="IPR004332">
    <property type="entry name" value="Transposase_MuDR"/>
</dbReference>
<organism evidence="7 8">
    <name type="scientific">Brassica rapa subsp. trilocularis</name>
    <dbReference type="NCBI Taxonomy" id="1813537"/>
    <lineage>
        <taxon>Eukaryota</taxon>
        <taxon>Viridiplantae</taxon>
        <taxon>Streptophyta</taxon>
        <taxon>Embryophyta</taxon>
        <taxon>Tracheophyta</taxon>
        <taxon>Spermatophyta</taxon>
        <taxon>Magnoliopsida</taxon>
        <taxon>eudicotyledons</taxon>
        <taxon>Gunneridae</taxon>
        <taxon>Pentapetalae</taxon>
        <taxon>rosids</taxon>
        <taxon>malvids</taxon>
        <taxon>Brassicales</taxon>
        <taxon>Brassicaceae</taxon>
        <taxon>Brassiceae</taxon>
        <taxon>Brassica</taxon>
    </lineage>
</organism>
<dbReference type="PROSITE" id="PS50966">
    <property type="entry name" value="ZF_SWIM"/>
    <property type="match status" value="1"/>
</dbReference>
<proteinExistence type="predicted"/>
<keyword evidence="8" id="KW-1185">Reference proteome</keyword>
<keyword evidence="2 4" id="KW-0863">Zinc-finger</keyword>
<dbReference type="EMBL" id="JADBGQ010000004">
    <property type="protein sequence ID" value="KAG5400462.1"/>
    <property type="molecule type" value="Genomic_DNA"/>
</dbReference>
<dbReference type="PANTHER" id="PTHR31973">
    <property type="entry name" value="POLYPROTEIN, PUTATIVE-RELATED"/>
    <property type="match status" value="1"/>
</dbReference>
<feature type="region of interest" description="Disordered" evidence="5">
    <location>
        <begin position="380"/>
        <end position="409"/>
    </location>
</feature>
<feature type="domain" description="SWIM-type" evidence="6">
    <location>
        <begin position="641"/>
        <end position="673"/>
    </location>
</feature>
<gene>
    <name evidence="7" type="primary">A04p010170.1_BraROA</name>
    <name evidence="7" type="ORF">IGI04_015069</name>
</gene>
<evidence type="ECO:0000256" key="2">
    <source>
        <dbReference type="ARBA" id="ARBA00022771"/>
    </source>
</evidence>
<dbReference type="SMART" id="SM00575">
    <property type="entry name" value="ZnF_PMZ"/>
    <property type="match status" value="1"/>
</dbReference>
<sequence>MGTLVRIVQGIWEKTLAEEWRFDENPAAEKDTLLINPHDSFEGLVEMIRIRLDLGVLTPVALTYQLPEWMLLPEGTTTPPVTLSTDRDVEVMLTVREYMTEPVMYVTSGPELVAKYQFLCRSPFKIGDRSFLGEGITEEQHHEAIKELVGGHPIVCSQSMLELLFNEPQLLIVYRVALEIDMVYAPTPEERAALPRLTVDDMIAIQDGDTIYIDEGRNHAPTEEVLHGEPIDVDNLHRAFPNLTPRNVQRHGIPLEVEPLNQIPSLPPIEEEVTEEHFDANGISETQPNYEVNVTAAPPPTNGALGLPIGPNLRVNAPTTPTTVLVVHDDEASYTGSSYGLNNVDNNRGVAPPIPIGETVINISQALEQGEDAAPIQNLSSAPLTQQGDGGTRTTTRNHGDPCLDRTLGLGMNNTSASKAIIEIEDSDSEADGDSGNQTIALDDLYEGIVFKNKEHFKQHMVVYALRKKFRFRNTRSSPEGMVMECISGTCQWRVYATKMKTLEKFEVRKAQLQHTCSVDDRVGYERQATHGVIGELMKSRYVGIGGAPRPKEIMQVMLGDHDVNISYWKAWQSREVALDYAKGSSCASYKIRNVTNNGSGSFTPRVLEIIAGNFEQSGGMLASKINNFKYEVRTKEGESFHVYLSVKSCSCNVFQTLMISCSHAISAVIKSKTRVETLVSGVYSLECLATAYKDEIFPISNNMTGEHRNIGAVDMEVLPPATKRPPGRPRKSRILSTAK</sequence>
<evidence type="ECO:0000313" key="8">
    <source>
        <dbReference type="Proteomes" id="UP000823674"/>
    </source>
</evidence>
<protein>
    <recommendedName>
        <fullName evidence="6">SWIM-type domain-containing protein</fullName>
    </recommendedName>
</protein>
<accession>A0ABQ7MP43</accession>
<reference evidence="7 8" key="1">
    <citation type="submission" date="2021-03" db="EMBL/GenBank/DDBJ databases">
        <authorList>
            <person name="King G.J."/>
            <person name="Bancroft I."/>
            <person name="Baten A."/>
            <person name="Bloomfield J."/>
            <person name="Borpatragohain P."/>
            <person name="He Z."/>
            <person name="Irish N."/>
            <person name="Irwin J."/>
            <person name="Liu K."/>
            <person name="Mauleon R.P."/>
            <person name="Moore J."/>
            <person name="Morris R."/>
            <person name="Ostergaard L."/>
            <person name="Wang B."/>
            <person name="Wells R."/>
        </authorList>
    </citation>
    <scope>NUCLEOTIDE SEQUENCE [LARGE SCALE GENOMIC DNA]</scope>
    <source>
        <strain evidence="7">R-o-18</strain>
        <tissue evidence="7">Leaf</tissue>
    </source>
</reference>
<feature type="region of interest" description="Disordered" evidence="5">
    <location>
        <begin position="719"/>
        <end position="740"/>
    </location>
</feature>
<keyword evidence="1" id="KW-0479">Metal-binding</keyword>
<comment type="caution">
    <text evidence="7">The sequence shown here is derived from an EMBL/GenBank/DDBJ whole genome shotgun (WGS) entry which is preliminary data.</text>
</comment>
<evidence type="ECO:0000256" key="4">
    <source>
        <dbReference type="PROSITE-ProRule" id="PRU00325"/>
    </source>
</evidence>
<dbReference type="InterPro" id="IPR007527">
    <property type="entry name" value="Znf_SWIM"/>
</dbReference>
<dbReference type="PANTHER" id="PTHR31973:SF113">
    <property type="entry name" value="PROTEIN FAR1-RELATED SEQUENCE 5-LIKE"/>
    <property type="match status" value="1"/>
</dbReference>
<dbReference type="Pfam" id="PF03108">
    <property type="entry name" value="DBD_Tnp_Mut"/>
    <property type="match status" value="1"/>
</dbReference>
<evidence type="ECO:0000256" key="1">
    <source>
        <dbReference type="ARBA" id="ARBA00022723"/>
    </source>
</evidence>
<evidence type="ECO:0000313" key="7">
    <source>
        <dbReference type="EMBL" id="KAG5400462.1"/>
    </source>
</evidence>
<keyword evidence="3" id="KW-0862">Zinc</keyword>
<evidence type="ECO:0000256" key="5">
    <source>
        <dbReference type="SAM" id="MobiDB-lite"/>
    </source>
</evidence>
<dbReference type="InterPro" id="IPR006564">
    <property type="entry name" value="Znf_PMZ"/>
</dbReference>
<name>A0ABQ7MP43_BRACM</name>
<dbReference type="Proteomes" id="UP000823674">
    <property type="component" value="Chromosome A04"/>
</dbReference>
<evidence type="ECO:0000256" key="3">
    <source>
        <dbReference type="ARBA" id="ARBA00022833"/>
    </source>
</evidence>
<evidence type="ECO:0000259" key="6">
    <source>
        <dbReference type="PROSITE" id="PS50966"/>
    </source>
</evidence>